<feature type="compositionally biased region" description="Polar residues" evidence="12">
    <location>
        <begin position="489"/>
        <end position="498"/>
    </location>
</feature>
<dbReference type="InterPro" id="IPR001650">
    <property type="entry name" value="Helicase_C-like"/>
</dbReference>
<dbReference type="PROSITE" id="PS51192">
    <property type="entry name" value="HELICASE_ATP_BIND_1"/>
    <property type="match status" value="1"/>
</dbReference>
<dbReference type="CDD" id="cd18791">
    <property type="entry name" value="SF2_C_RHA"/>
    <property type="match status" value="1"/>
</dbReference>
<dbReference type="EnsemblMetazoa" id="XM_031000084">
    <property type="protein sequence ID" value="XP_030855944"/>
    <property type="gene ID" value="LOC588393"/>
</dbReference>
<dbReference type="Pfam" id="PF00270">
    <property type="entry name" value="DEAD"/>
    <property type="match status" value="1"/>
</dbReference>
<comment type="catalytic activity">
    <reaction evidence="11">
        <text>ATP + H2O = ADP + phosphate + H(+)</text>
        <dbReference type="Rhea" id="RHEA:13065"/>
        <dbReference type="ChEBI" id="CHEBI:15377"/>
        <dbReference type="ChEBI" id="CHEBI:15378"/>
        <dbReference type="ChEBI" id="CHEBI:30616"/>
        <dbReference type="ChEBI" id="CHEBI:43474"/>
        <dbReference type="ChEBI" id="CHEBI:456216"/>
        <dbReference type="EC" id="3.6.4.13"/>
    </reaction>
</comment>
<dbReference type="InterPro" id="IPR059023">
    <property type="entry name" value="RNA_hel_CTD"/>
</dbReference>
<dbReference type="GO" id="GO:0004386">
    <property type="term" value="F:helicase activity"/>
    <property type="evidence" value="ECO:0000318"/>
    <property type="project" value="GO_Central"/>
</dbReference>
<evidence type="ECO:0000259" key="13">
    <source>
        <dbReference type="PROSITE" id="PS51192"/>
    </source>
</evidence>
<keyword evidence="5" id="KW-0547">Nucleotide-binding</keyword>
<feature type="compositionally biased region" description="Low complexity" evidence="12">
    <location>
        <begin position="329"/>
        <end position="338"/>
    </location>
</feature>
<dbReference type="FunFam" id="1.20.120.1080:FF:000002">
    <property type="entry name" value="Putative ATP-dependent RNA helicase DHX36"/>
    <property type="match status" value="1"/>
</dbReference>
<evidence type="ECO:0000313" key="16">
    <source>
        <dbReference type="Proteomes" id="UP000007110"/>
    </source>
</evidence>
<dbReference type="OMA" id="SWFANMS"/>
<dbReference type="SMART" id="SM00847">
    <property type="entry name" value="HA2"/>
    <property type="match status" value="1"/>
</dbReference>
<dbReference type="CTD" id="54505"/>
<dbReference type="Gene3D" id="1.20.120.1080">
    <property type="match status" value="1"/>
</dbReference>
<dbReference type="Pfam" id="PF21010">
    <property type="entry name" value="HA2_C"/>
    <property type="match status" value="1"/>
</dbReference>
<feature type="compositionally biased region" description="Acidic residues" evidence="12">
    <location>
        <begin position="507"/>
        <end position="534"/>
    </location>
</feature>
<dbReference type="InterPro" id="IPR011545">
    <property type="entry name" value="DEAD/DEAH_box_helicase_dom"/>
</dbReference>
<feature type="compositionally biased region" description="Basic and acidic residues" evidence="12">
    <location>
        <begin position="339"/>
        <end position="353"/>
    </location>
</feature>
<feature type="compositionally biased region" description="Low complexity" evidence="12">
    <location>
        <begin position="183"/>
        <end position="192"/>
    </location>
</feature>
<evidence type="ECO:0000256" key="9">
    <source>
        <dbReference type="ARBA" id="ARBA00022917"/>
    </source>
</evidence>
<dbReference type="Proteomes" id="UP000007110">
    <property type="component" value="Unassembled WGS sequence"/>
</dbReference>
<dbReference type="GO" id="GO:0005524">
    <property type="term" value="F:ATP binding"/>
    <property type="evidence" value="ECO:0007669"/>
    <property type="project" value="UniProtKB-KW"/>
</dbReference>
<evidence type="ECO:0000256" key="5">
    <source>
        <dbReference type="ARBA" id="ARBA00022741"/>
    </source>
</evidence>
<keyword evidence="4" id="KW-0396">Initiation factor</keyword>
<dbReference type="InterPro" id="IPR014001">
    <property type="entry name" value="Helicase_ATP-bd"/>
</dbReference>
<dbReference type="PROSITE" id="PS00690">
    <property type="entry name" value="DEAH_ATP_HELICASE"/>
    <property type="match status" value="1"/>
</dbReference>
<evidence type="ECO:0000256" key="10">
    <source>
        <dbReference type="ARBA" id="ARBA00023054"/>
    </source>
</evidence>
<sequence length="1407" mass="157855">MGKKKKISSRPVSTESTPAKGNIGDTNKVPKKYAFDSTKGASASDDPNDKTVKKVILPVEEEQVIVNEILKYKEANDSGSTVSGRLTNKKLTDLYNALEDVGFKHSQICDAMRSTVSYGGDLHSALDWLCLNLTDGQLPSGFTEKYVQDDAKKKKERAKFVPEDEGSKKERNTARPEKKSVDSSSTQSSTSSKEWTMQRYADMSSDDDNDSLKDDGQPDSWKREPNEYYIELTALMFDAQNKASEAKVNGDKKRKKKASEKIQDCLRIMAEVEEHPLFDPKVKVQEKPRPEPKRHDDVQASSSSSNVLDDDDSGGGAFALFDAMEAEAKSAPSPTSDTSTKKKTEPAAPPDVRDFSYTKKVWTGKTPKQFLIDWCRKHFPKSSPPKYQKIQAHGNLWRCKVTVDRPKQEPLVFRTEILTENTMEAHHLASVHAFWHLAKGQSIQQLLPPPYRDVWLEWMDAETKEKEETTERKNKPRDQFVGQMLKQIKASQSKNNTDQPEKKREEGEGEEDGEEAESWEDAWDDEEEEEEEEEANKMDVKIRPNQGKGPLVTNRTLKTILEKNSNTTQHGRLLEKRKTLPVFQHRDQVLERIYKDSIVIVAGETGSGKSTQIPQFLLEDLVLSGRGGSGSIVCTQPRRISATSLAKRVSQELGEPGPGHRDSLCGYQIRLESKQTSTTRLLYCTTGVLLRKLQLDPSLKDISHIIIDEVHERSVQSDFLMIIVRKLVQQRSDLKLILMSATLDSQKLSAYFYHCPVINIPGRTFPVQVYHLEDVVEETEYQLESDSRYALRYESLAQEDKATVSVTSKGGDSKQVQLSWETNDVANLDESGLDIEKYSKRTRQVITRLNPDTINMDLIVELLSYLEQVPTFKSVQGAVLIFMPGLAQIQQLYEMLQADPNFSKTDRYTLLALHSVLSSDDQSAAFGIPPPGVRKIVIATNIAETGITIPDVVFVIDAGKVKENRYNERSQMSSLEEMYVSKASAKQRQGRAGRVREGFCFRLYTKQRYDVLRSFTQPEIQRVALEELCLHIMKCSLGNPEDFLQEALDPPLPQAVRASMSLLREVGACLADTPTLTPLGQHLAALPVNVRIGKMLLFAAIFGCLEPVAVIASAMTDKPPFLVPLGKRSQADAAKRSMAVANSDHITIYKAFSGWKEARSKGRSAESRFCHGNFLNRTALLNMENVKRDLMQLVRSIGFIPSPTNNKSASNASAKQPSLSTKMEVLEISKTESLYGYKDAFPLTASNTALLKSVLTAGMYPNVAKTTYDAPAHGMKDDEIVCRADTTKGPVTVHPSSVNRHLGTNGWMLFSERVKLSRVYIRESSLITPYPLLLFGGEIAVHHRERLISVDDWIQFQASAKTAVIFKELRLLLNMFLEKKLANPALQIQDEEVIKALLKLLKSEKAR</sequence>
<dbReference type="Pfam" id="PF24385">
    <property type="entry name" value="DSRM_DHX29"/>
    <property type="match status" value="1"/>
</dbReference>
<evidence type="ECO:0000256" key="11">
    <source>
        <dbReference type="ARBA" id="ARBA00047984"/>
    </source>
</evidence>
<dbReference type="Pfam" id="PF07717">
    <property type="entry name" value="OB_NTP_bind"/>
    <property type="match status" value="1"/>
</dbReference>
<feature type="region of interest" description="Disordered" evidence="12">
    <location>
        <begin position="153"/>
        <end position="224"/>
    </location>
</feature>
<name>A0A7M7PT89_STRPU</name>
<feature type="region of interest" description="Disordered" evidence="12">
    <location>
        <begin position="272"/>
        <end position="313"/>
    </location>
</feature>
<evidence type="ECO:0000256" key="6">
    <source>
        <dbReference type="ARBA" id="ARBA00022801"/>
    </source>
</evidence>
<evidence type="ECO:0000256" key="2">
    <source>
        <dbReference type="ARBA" id="ARBA00012552"/>
    </source>
</evidence>
<dbReference type="PROSITE" id="PS51194">
    <property type="entry name" value="HELICASE_CTER"/>
    <property type="match status" value="1"/>
</dbReference>
<evidence type="ECO:0000313" key="15">
    <source>
        <dbReference type="EnsemblMetazoa" id="XP_030855944"/>
    </source>
</evidence>
<comment type="similarity">
    <text evidence="1">Belongs to the DEAD box helicase family. DEAH subfamily.</text>
</comment>
<dbReference type="InterPro" id="IPR011709">
    <property type="entry name" value="DEAD-box_helicase_OB_fold"/>
</dbReference>
<dbReference type="InParanoid" id="A0A7M7PT89"/>
<evidence type="ECO:0000256" key="1">
    <source>
        <dbReference type="ARBA" id="ARBA00008792"/>
    </source>
</evidence>
<dbReference type="InterPro" id="IPR056890">
    <property type="entry name" value="UBA_DHX29-like"/>
</dbReference>
<dbReference type="Pfam" id="PF00271">
    <property type="entry name" value="Helicase_C"/>
    <property type="match status" value="1"/>
</dbReference>
<dbReference type="Pfam" id="PF26026">
    <property type="entry name" value="RNA_hel_CTD"/>
    <property type="match status" value="1"/>
</dbReference>
<dbReference type="FunFam" id="3.40.50.300:FF:000325">
    <property type="entry name" value="ATP-dependent RNA helicase DHX29"/>
    <property type="match status" value="1"/>
</dbReference>
<dbReference type="SUPFAM" id="SSF52540">
    <property type="entry name" value="P-loop containing nucleoside triphosphate hydrolases"/>
    <property type="match status" value="1"/>
</dbReference>
<dbReference type="OrthoDB" id="5600252at2759"/>
<protein>
    <recommendedName>
        <fullName evidence="2">RNA helicase</fullName>
        <ecNumber evidence="2">3.6.4.13</ecNumber>
    </recommendedName>
</protein>
<keyword evidence="6" id="KW-0378">Hydrolase</keyword>
<dbReference type="GeneID" id="588393"/>
<evidence type="ECO:0000256" key="8">
    <source>
        <dbReference type="ARBA" id="ARBA00022840"/>
    </source>
</evidence>
<dbReference type="GO" id="GO:0003743">
    <property type="term" value="F:translation initiation factor activity"/>
    <property type="evidence" value="ECO:0007669"/>
    <property type="project" value="UniProtKB-KW"/>
</dbReference>
<evidence type="ECO:0000256" key="7">
    <source>
        <dbReference type="ARBA" id="ARBA00022806"/>
    </source>
</evidence>
<feature type="compositionally biased region" description="Polar residues" evidence="12">
    <location>
        <begin position="10"/>
        <end position="19"/>
    </location>
</feature>
<keyword evidence="8" id="KW-0067">ATP-binding</keyword>
<dbReference type="PANTHER" id="PTHR18934">
    <property type="entry name" value="ATP-DEPENDENT RNA HELICASE"/>
    <property type="match status" value="1"/>
</dbReference>
<dbReference type="FunFam" id="3.40.50.300:FF:000500">
    <property type="entry name" value="ATP-dependent RNA helicase DHX29"/>
    <property type="match status" value="1"/>
</dbReference>
<evidence type="ECO:0000256" key="3">
    <source>
        <dbReference type="ARBA" id="ARBA00022490"/>
    </source>
</evidence>
<feature type="domain" description="Helicase ATP-binding" evidence="13">
    <location>
        <begin position="590"/>
        <end position="761"/>
    </location>
</feature>
<dbReference type="SMART" id="SM00490">
    <property type="entry name" value="HELICc"/>
    <property type="match status" value="1"/>
</dbReference>
<reference evidence="16" key="1">
    <citation type="submission" date="2015-02" db="EMBL/GenBank/DDBJ databases">
        <title>Genome sequencing for Strongylocentrotus purpuratus.</title>
        <authorList>
            <person name="Murali S."/>
            <person name="Liu Y."/>
            <person name="Vee V."/>
            <person name="English A."/>
            <person name="Wang M."/>
            <person name="Skinner E."/>
            <person name="Han Y."/>
            <person name="Muzny D.M."/>
            <person name="Worley K.C."/>
            <person name="Gibbs R.A."/>
        </authorList>
    </citation>
    <scope>NUCLEOTIDE SEQUENCE</scope>
</reference>
<dbReference type="InterPro" id="IPR007502">
    <property type="entry name" value="Helicase-assoc_dom"/>
</dbReference>
<dbReference type="EC" id="3.6.4.13" evidence="2"/>
<dbReference type="InterPro" id="IPR002464">
    <property type="entry name" value="DNA/RNA_helicase_DEAH_CS"/>
</dbReference>
<feature type="compositionally biased region" description="Basic and acidic residues" evidence="12">
    <location>
        <begin position="272"/>
        <end position="298"/>
    </location>
</feature>
<evidence type="ECO:0000256" key="12">
    <source>
        <dbReference type="SAM" id="MobiDB-lite"/>
    </source>
</evidence>
<dbReference type="InterPro" id="IPR027417">
    <property type="entry name" value="P-loop_NTPase"/>
</dbReference>
<feature type="domain" description="Helicase C-terminal" evidence="14">
    <location>
        <begin position="865"/>
        <end position="1036"/>
    </location>
</feature>
<dbReference type="SUPFAM" id="SSF54768">
    <property type="entry name" value="dsRNA-binding domain-like"/>
    <property type="match status" value="1"/>
</dbReference>
<dbReference type="Gene3D" id="3.40.50.300">
    <property type="entry name" value="P-loop containing nucleotide triphosphate hydrolases"/>
    <property type="match status" value="2"/>
</dbReference>
<accession>A0A7M7PT89</accession>
<reference evidence="15" key="2">
    <citation type="submission" date="2021-01" db="UniProtKB">
        <authorList>
            <consortium name="EnsemblMetazoa"/>
        </authorList>
    </citation>
    <scope>IDENTIFICATION</scope>
</reference>
<proteinExistence type="inferred from homology"/>
<evidence type="ECO:0000256" key="4">
    <source>
        <dbReference type="ARBA" id="ARBA00022540"/>
    </source>
</evidence>
<keyword evidence="16" id="KW-1185">Reference proteome</keyword>
<dbReference type="GO" id="GO:0016787">
    <property type="term" value="F:hydrolase activity"/>
    <property type="evidence" value="ECO:0007669"/>
    <property type="project" value="UniProtKB-KW"/>
</dbReference>
<dbReference type="RefSeq" id="XP_030855944.1">
    <property type="nucleotide sequence ID" value="XM_031000084.1"/>
</dbReference>
<feature type="region of interest" description="Disordered" evidence="12">
    <location>
        <begin position="487"/>
        <end position="551"/>
    </location>
</feature>
<dbReference type="PANTHER" id="PTHR18934:SF264">
    <property type="entry name" value="ATP-DEPENDENT RNA HELICASE DHX29"/>
    <property type="match status" value="1"/>
</dbReference>
<feature type="compositionally biased region" description="Basic and acidic residues" evidence="12">
    <location>
        <begin position="210"/>
        <end position="224"/>
    </location>
</feature>
<dbReference type="SMART" id="SM00487">
    <property type="entry name" value="DEXDc"/>
    <property type="match status" value="1"/>
</dbReference>
<dbReference type="KEGG" id="spu:588393"/>
<keyword evidence="3" id="KW-0963">Cytoplasm</keyword>
<dbReference type="GO" id="GO:0003724">
    <property type="term" value="F:RNA helicase activity"/>
    <property type="evidence" value="ECO:0007669"/>
    <property type="project" value="UniProtKB-EC"/>
</dbReference>
<dbReference type="InterPro" id="IPR056328">
    <property type="entry name" value="DSRM_DHX29"/>
</dbReference>
<feature type="region of interest" description="Disordered" evidence="12">
    <location>
        <begin position="1"/>
        <end position="31"/>
    </location>
</feature>
<keyword evidence="9" id="KW-0648">Protein biosynthesis</keyword>
<evidence type="ECO:0000259" key="14">
    <source>
        <dbReference type="PROSITE" id="PS51194"/>
    </source>
</evidence>
<keyword evidence="7" id="KW-0347">Helicase</keyword>
<dbReference type="GO" id="GO:0003723">
    <property type="term" value="F:RNA binding"/>
    <property type="evidence" value="ECO:0000318"/>
    <property type="project" value="GO_Central"/>
</dbReference>
<organism evidence="15 16">
    <name type="scientific">Strongylocentrotus purpuratus</name>
    <name type="common">Purple sea urchin</name>
    <dbReference type="NCBI Taxonomy" id="7668"/>
    <lineage>
        <taxon>Eukaryota</taxon>
        <taxon>Metazoa</taxon>
        <taxon>Echinodermata</taxon>
        <taxon>Eleutherozoa</taxon>
        <taxon>Echinozoa</taxon>
        <taxon>Echinoidea</taxon>
        <taxon>Euechinoidea</taxon>
        <taxon>Echinacea</taxon>
        <taxon>Camarodonta</taxon>
        <taxon>Echinidea</taxon>
        <taxon>Strongylocentrotidae</taxon>
        <taxon>Strongylocentrotus</taxon>
    </lineage>
</organism>
<dbReference type="Pfam" id="PF24899">
    <property type="entry name" value="UBA_DHX29"/>
    <property type="match status" value="1"/>
</dbReference>
<keyword evidence="10" id="KW-0175">Coiled coil</keyword>
<feature type="region of interest" description="Disordered" evidence="12">
    <location>
        <begin position="326"/>
        <end position="353"/>
    </location>
</feature>
<feature type="compositionally biased region" description="Basic and acidic residues" evidence="12">
    <location>
        <begin position="153"/>
        <end position="181"/>
    </location>
</feature>